<protein>
    <submittedName>
        <fullName evidence="1">Uncharacterized protein</fullName>
    </submittedName>
</protein>
<gene>
    <name evidence="1" type="ORF">ACFQGL_05690</name>
</gene>
<keyword evidence="2" id="KW-1185">Reference proteome</keyword>
<reference evidence="2" key="1">
    <citation type="journal article" date="2019" name="Int. J. Syst. Evol. Microbiol.">
        <title>The Global Catalogue of Microorganisms (GCM) 10K type strain sequencing project: providing services to taxonomists for standard genome sequencing and annotation.</title>
        <authorList>
            <consortium name="The Broad Institute Genomics Platform"/>
            <consortium name="The Broad Institute Genome Sequencing Center for Infectious Disease"/>
            <person name="Wu L."/>
            <person name="Ma J."/>
        </authorList>
    </citation>
    <scope>NUCLEOTIDE SEQUENCE [LARGE SCALE GENOMIC DNA]</scope>
    <source>
        <strain evidence="2">CGMCC 4.7144</strain>
    </source>
</reference>
<name>A0ABW1H320_9ACTN</name>
<sequence length="504" mass="56173">MHVDELVGDAPQQQPAEFDTWSQKDYPQQLNATAAAGSCRSRKGWQTVRMPARDVIMWALDEVMTDEVHPRTHTRVTDVFYRHSRPKPGALMLGIGPGGDETDDDDAVVLIGVARRSQQIATGKDRTSITPVFRLPKPVPVKHIQAALPQHVKRRLDLMARLPHALEPARLPPQGGAAVVAALQQLAPAAGQWIRALHEADERVLGPHAARLREERDAVALAIDLSGVSAPDDLLYTPGDGVTTSEAFGATFNSLYLTDNPLSVADNEDDLLAEDLRRFDPYGQLQMRSASIARFTDDQFALTIANVNRKPLEKSLGVDLIYFDQLAHIFTLVQYKRMTLRPTSRDQVTERWAYTGQADLEKQLQRMDIGLNEPVNSRDWRMVPSPFWFKFVRDQDFTPGDPFVIKGMYVPAEYLQRAIADGSLRTGPRTGFEVTYGNTRYLPREVFVALVRRGFAGTTKAGSEAVLEVAAERAQTREVVLAMKTQRGEDELPSRAYRAADVPI</sequence>
<dbReference type="RefSeq" id="WP_377506413.1">
    <property type="nucleotide sequence ID" value="NZ_JBHSQS010000003.1"/>
</dbReference>
<accession>A0ABW1H320</accession>
<dbReference type="EMBL" id="JBHSQS010000003">
    <property type="protein sequence ID" value="MFC5922832.1"/>
    <property type="molecule type" value="Genomic_DNA"/>
</dbReference>
<organism evidence="1 2">
    <name type="scientific">Micromonospora vulcania</name>
    <dbReference type="NCBI Taxonomy" id="1441873"/>
    <lineage>
        <taxon>Bacteria</taxon>
        <taxon>Bacillati</taxon>
        <taxon>Actinomycetota</taxon>
        <taxon>Actinomycetes</taxon>
        <taxon>Micromonosporales</taxon>
        <taxon>Micromonosporaceae</taxon>
        <taxon>Micromonospora</taxon>
    </lineage>
</organism>
<evidence type="ECO:0000313" key="1">
    <source>
        <dbReference type="EMBL" id="MFC5922832.1"/>
    </source>
</evidence>
<comment type="caution">
    <text evidence="1">The sequence shown here is derived from an EMBL/GenBank/DDBJ whole genome shotgun (WGS) entry which is preliminary data.</text>
</comment>
<evidence type="ECO:0000313" key="2">
    <source>
        <dbReference type="Proteomes" id="UP001596226"/>
    </source>
</evidence>
<dbReference type="Proteomes" id="UP001596226">
    <property type="component" value="Unassembled WGS sequence"/>
</dbReference>
<proteinExistence type="predicted"/>